<gene>
    <name evidence="1" type="ORF">ACFSJC_06855</name>
</gene>
<keyword evidence="2" id="KW-1185">Reference proteome</keyword>
<dbReference type="EMBL" id="JBHUHX010000015">
    <property type="protein sequence ID" value="MFD2111554.1"/>
    <property type="molecule type" value="Genomic_DNA"/>
</dbReference>
<dbReference type="RefSeq" id="WP_386025085.1">
    <property type="nucleotide sequence ID" value="NZ_JBHUHX010000015.1"/>
</dbReference>
<dbReference type="Proteomes" id="UP001597337">
    <property type="component" value="Unassembled WGS sequence"/>
</dbReference>
<sequence>MIAWLGSLIERSFVWAESDRLTLFELLRQMSGHIARIDNDPARYIRLQTKQSIERVSRLY</sequence>
<evidence type="ECO:0000313" key="2">
    <source>
        <dbReference type="Proteomes" id="UP001597337"/>
    </source>
</evidence>
<reference evidence="2" key="1">
    <citation type="journal article" date="2019" name="Int. J. Syst. Evol. Microbiol.">
        <title>The Global Catalogue of Microorganisms (GCM) 10K type strain sequencing project: providing services to taxonomists for standard genome sequencing and annotation.</title>
        <authorList>
            <consortium name="The Broad Institute Genomics Platform"/>
            <consortium name="The Broad Institute Genome Sequencing Center for Infectious Disease"/>
            <person name="Wu L."/>
            <person name="Ma J."/>
        </authorList>
    </citation>
    <scope>NUCLEOTIDE SEQUENCE [LARGE SCALE GENOMIC DNA]</scope>
    <source>
        <strain evidence="2">KACC 12597</strain>
    </source>
</reference>
<proteinExistence type="predicted"/>
<organism evidence="1 2">
    <name type="scientific">Thiorhodococcus fuscus</name>
    <dbReference type="NCBI Taxonomy" id="527200"/>
    <lineage>
        <taxon>Bacteria</taxon>
        <taxon>Pseudomonadati</taxon>
        <taxon>Pseudomonadota</taxon>
        <taxon>Gammaproteobacteria</taxon>
        <taxon>Chromatiales</taxon>
        <taxon>Chromatiaceae</taxon>
        <taxon>Thiorhodococcus</taxon>
    </lineage>
</organism>
<accession>A0ABW4Y7C9</accession>
<evidence type="ECO:0000313" key="1">
    <source>
        <dbReference type="EMBL" id="MFD2111554.1"/>
    </source>
</evidence>
<comment type="caution">
    <text evidence="1">The sequence shown here is derived from an EMBL/GenBank/DDBJ whole genome shotgun (WGS) entry which is preliminary data.</text>
</comment>
<evidence type="ECO:0008006" key="3">
    <source>
        <dbReference type="Google" id="ProtNLM"/>
    </source>
</evidence>
<protein>
    <recommendedName>
        <fullName evidence="3">Transposase</fullName>
    </recommendedName>
</protein>
<name>A0ABW4Y7C9_9GAMM</name>